<keyword evidence="5" id="KW-1015">Disulfide bond</keyword>
<evidence type="ECO:0000313" key="9">
    <source>
        <dbReference type="Proteomes" id="UP000601435"/>
    </source>
</evidence>
<dbReference type="Proteomes" id="UP000601435">
    <property type="component" value="Unassembled WGS sequence"/>
</dbReference>
<keyword evidence="9" id="KW-1185">Reference proteome</keyword>
<dbReference type="PANTHER" id="PTHR47966:SF51">
    <property type="entry name" value="BETA-SITE APP-CLEAVING ENZYME, ISOFORM A-RELATED"/>
    <property type="match status" value="1"/>
</dbReference>
<keyword evidence="4" id="KW-0378">Hydrolase</keyword>
<sequence length="653" mass="71591">MTVGEKGRGTSTRKSLTYQAFPEAALSGAMERYFEAAAQGLVPWNEVGVENDFEQVVMDEEDGSKGLLYIGFLSAAVREMMLEVEQSRAVRYNEMRRASSLFQILRKFFASASEAGAETADDAETDAGIARGISFLEARQEVLKKPKLSATTEELYMAGMLVMRSIEEGSPVLYNMQSQQGPSETVKKHHDDDVVKPMQEWQADQPIEAFLEELTVTTKQPEDCDGLGVDFGSVFVIRMYPIRLQAAEYFEVPEVVCEDAADQDENRSYEEAEAESIPSAGRETLLAHTLGLQSASSAREEYSVLLDEHDQCFAEIFELKAEIQDLRRRIVEEVQPGPGVRQSKLTPVYSVYSRQVFRSVCVWSCAFCEDLPPGIDPGKAETPETHCCMFFVGRGCFIGSIGTGRGQPVGETCDLNSHGLDFSQGAAVENEAKLDEAKAGAMLVMLVSQFASAPLFMRLWWGRPRTMPVSLPLKGCTVTAADPEEPGLTESPVYYGEVMVGPSRQSFQLLFDTGSSFLWVPSASCSSAACVLHEKYKRLQMGEAEVSQGVAMSFASGKLVGLPAHDKFCLGGDRPLKLCAAMDLHAAEQESDFPFIDMPFDGILGLDPTGESTLAQMNVSQPKEHRPPCPLQRCFESCVVSRHSTPATVAVTA</sequence>
<comment type="caution">
    <text evidence="8">The sequence shown here is derived from an EMBL/GenBank/DDBJ whole genome shotgun (WGS) entry which is preliminary data.</text>
</comment>
<dbReference type="OrthoDB" id="428698at2759"/>
<reference evidence="8" key="1">
    <citation type="submission" date="2021-02" db="EMBL/GenBank/DDBJ databases">
        <authorList>
            <person name="Dougan E. K."/>
            <person name="Rhodes N."/>
            <person name="Thang M."/>
            <person name="Chan C."/>
        </authorList>
    </citation>
    <scope>NUCLEOTIDE SEQUENCE</scope>
</reference>
<dbReference type="Gene3D" id="2.40.70.10">
    <property type="entry name" value="Acid Proteases"/>
    <property type="match status" value="1"/>
</dbReference>
<dbReference type="GO" id="GO:0006508">
    <property type="term" value="P:proteolysis"/>
    <property type="evidence" value="ECO:0007669"/>
    <property type="project" value="UniProtKB-KW"/>
</dbReference>
<dbReference type="PROSITE" id="PS00141">
    <property type="entry name" value="ASP_PROTEASE"/>
    <property type="match status" value="1"/>
</dbReference>
<feature type="domain" description="Peptidase A1" evidence="7">
    <location>
        <begin position="494"/>
        <end position="653"/>
    </location>
</feature>
<evidence type="ECO:0000256" key="6">
    <source>
        <dbReference type="SAM" id="MobiDB-lite"/>
    </source>
</evidence>
<keyword evidence="3" id="KW-0064">Aspartyl protease</keyword>
<dbReference type="EMBL" id="CAJNJA010014808">
    <property type="protein sequence ID" value="CAE7350556.1"/>
    <property type="molecule type" value="Genomic_DNA"/>
</dbReference>
<dbReference type="InterPro" id="IPR001461">
    <property type="entry name" value="Aspartic_peptidase_A1"/>
</dbReference>
<dbReference type="AlphaFoldDB" id="A0A812PJN2"/>
<dbReference type="SUPFAM" id="SSF50630">
    <property type="entry name" value="Acid proteases"/>
    <property type="match status" value="1"/>
</dbReference>
<evidence type="ECO:0000313" key="8">
    <source>
        <dbReference type="EMBL" id="CAE7350556.1"/>
    </source>
</evidence>
<keyword evidence="2" id="KW-0645">Protease</keyword>
<dbReference type="InterPro" id="IPR033121">
    <property type="entry name" value="PEPTIDASE_A1"/>
</dbReference>
<evidence type="ECO:0000256" key="4">
    <source>
        <dbReference type="ARBA" id="ARBA00022801"/>
    </source>
</evidence>
<feature type="region of interest" description="Disordered" evidence="6">
    <location>
        <begin position="261"/>
        <end position="280"/>
    </location>
</feature>
<dbReference type="PANTHER" id="PTHR47966">
    <property type="entry name" value="BETA-SITE APP-CLEAVING ENZYME, ISOFORM A-RELATED"/>
    <property type="match status" value="1"/>
</dbReference>
<feature type="disulfide bond" evidence="5">
    <location>
        <begin position="525"/>
        <end position="530"/>
    </location>
</feature>
<dbReference type="GO" id="GO:0004190">
    <property type="term" value="F:aspartic-type endopeptidase activity"/>
    <property type="evidence" value="ECO:0007669"/>
    <property type="project" value="UniProtKB-KW"/>
</dbReference>
<dbReference type="InterPro" id="IPR001969">
    <property type="entry name" value="Aspartic_peptidase_AS"/>
</dbReference>
<name>A0A812PJN2_9DINO</name>
<evidence type="ECO:0000259" key="7">
    <source>
        <dbReference type="PROSITE" id="PS51767"/>
    </source>
</evidence>
<protein>
    <recommendedName>
        <fullName evidence="7">Peptidase A1 domain-containing protein</fullName>
    </recommendedName>
</protein>
<dbReference type="Pfam" id="PF00026">
    <property type="entry name" value="Asp"/>
    <property type="match status" value="1"/>
</dbReference>
<accession>A0A812PJN2</accession>
<evidence type="ECO:0000256" key="2">
    <source>
        <dbReference type="ARBA" id="ARBA00022670"/>
    </source>
</evidence>
<dbReference type="PROSITE" id="PS51767">
    <property type="entry name" value="PEPTIDASE_A1"/>
    <property type="match status" value="1"/>
</dbReference>
<proteinExistence type="inferred from homology"/>
<gene>
    <name evidence="8" type="ORF">SNEC2469_LOCUS9097</name>
</gene>
<organism evidence="8 9">
    <name type="scientific">Symbiodinium necroappetens</name>
    <dbReference type="NCBI Taxonomy" id="1628268"/>
    <lineage>
        <taxon>Eukaryota</taxon>
        <taxon>Sar</taxon>
        <taxon>Alveolata</taxon>
        <taxon>Dinophyceae</taxon>
        <taxon>Suessiales</taxon>
        <taxon>Symbiodiniaceae</taxon>
        <taxon>Symbiodinium</taxon>
    </lineage>
</organism>
<evidence type="ECO:0000256" key="1">
    <source>
        <dbReference type="ARBA" id="ARBA00007447"/>
    </source>
</evidence>
<evidence type="ECO:0000256" key="5">
    <source>
        <dbReference type="PIRSR" id="PIRSR601461-2"/>
    </source>
</evidence>
<comment type="similarity">
    <text evidence="1">Belongs to the peptidase A1 family.</text>
</comment>
<dbReference type="InterPro" id="IPR021109">
    <property type="entry name" value="Peptidase_aspartic_dom_sf"/>
</dbReference>
<evidence type="ECO:0000256" key="3">
    <source>
        <dbReference type="ARBA" id="ARBA00022750"/>
    </source>
</evidence>